<reference evidence="11" key="1">
    <citation type="submission" date="2022-10" db="EMBL/GenBank/DDBJ databases">
        <title>Comparative genomics and taxonomic characterization of three novel marine species of genus Reichenbachiella exhibiting antioxidant and polysaccharide degradation activities.</title>
        <authorList>
            <person name="Muhammad N."/>
            <person name="Lee Y.-J."/>
            <person name="Ko J."/>
            <person name="Kim S.-G."/>
        </authorList>
    </citation>
    <scope>NUCLEOTIDE SEQUENCE</scope>
    <source>
        <strain evidence="11">Wsw4-B4</strain>
    </source>
</reference>
<evidence type="ECO:0000313" key="11">
    <source>
        <dbReference type="EMBL" id="UXX78109.1"/>
    </source>
</evidence>
<dbReference type="InterPro" id="IPR003661">
    <property type="entry name" value="HisK_dim/P_dom"/>
</dbReference>
<feature type="transmembrane region" description="Helical" evidence="7">
    <location>
        <begin position="811"/>
        <end position="831"/>
    </location>
</feature>
<dbReference type="SMART" id="SM00342">
    <property type="entry name" value="HTH_ARAC"/>
    <property type="match status" value="1"/>
</dbReference>
<feature type="domain" description="Response regulatory" evidence="10">
    <location>
        <begin position="1127"/>
        <end position="1242"/>
    </location>
</feature>
<keyword evidence="7" id="KW-1133">Transmembrane helix</keyword>
<evidence type="ECO:0000259" key="10">
    <source>
        <dbReference type="PROSITE" id="PS50110"/>
    </source>
</evidence>
<dbReference type="SUPFAM" id="SSF101898">
    <property type="entry name" value="NHL repeat"/>
    <property type="match status" value="1"/>
</dbReference>
<gene>
    <name evidence="11" type="ORF">N7E81_12145</name>
</gene>
<dbReference type="Pfam" id="PF07494">
    <property type="entry name" value="Reg_prop"/>
    <property type="match status" value="4"/>
</dbReference>
<dbReference type="CDD" id="cd00082">
    <property type="entry name" value="HisKA"/>
    <property type="match status" value="1"/>
</dbReference>
<dbReference type="Gene3D" id="3.40.50.2300">
    <property type="match status" value="1"/>
</dbReference>
<dbReference type="InterPro" id="IPR003594">
    <property type="entry name" value="HATPase_dom"/>
</dbReference>
<dbReference type="InterPro" id="IPR018060">
    <property type="entry name" value="HTH_AraC"/>
</dbReference>
<evidence type="ECO:0000256" key="5">
    <source>
        <dbReference type="ARBA" id="ARBA00023163"/>
    </source>
</evidence>
<evidence type="ECO:0000256" key="7">
    <source>
        <dbReference type="SAM" id="Phobius"/>
    </source>
</evidence>
<dbReference type="CDD" id="cd00075">
    <property type="entry name" value="HATPase"/>
    <property type="match status" value="1"/>
</dbReference>
<dbReference type="Pfam" id="PF00512">
    <property type="entry name" value="HisKA"/>
    <property type="match status" value="1"/>
</dbReference>
<dbReference type="InterPro" id="IPR004358">
    <property type="entry name" value="Sig_transdc_His_kin-like_C"/>
</dbReference>
<dbReference type="InterPro" id="IPR036890">
    <property type="entry name" value="HATPase_C_sf"/>
</dbReference>
<keyword evidence="4" id="KW-0805">Transcription regulation</keyword>
<dbReference type="PANTHER" id="PTHR43547">
    <property type="entry name" value="TWO-COMPONENT HISTIDINE KINASE"/>
    <property type="match status" value="1"/>
</dbReference>
<evidence type="ECO:0000256" key="1">
    <source>
        <dbReference type="ARBA" id="ARBA00000085"/>
    </source>
</evidence>
<dbReference type="PROSITE" id="PS50110">
    <property type="entry name" value="RESPONSE_REGULATORY"/>
    <property type="match status" value="1"/>
</dbReference>
<dbReference type="SUPFAM" id="SSF52172">
    <property type="entry name" value="CheY-like"/>
    <property type="match status" value="1"/>
</dbReference>
<feature type="domain" description="HTH araC/xylS-type" evidence="8">
    <location>
        <begin position="1274"/>
        <end position="1373"/>
    </location>
</feature>
<protein>
    <recommendedName>
        <fullName evidence="2">histidine kinase</fullName>
        <ecNumber evidence="2">2.7.13.3</ecNumber>
    </recommendedName>
</protein>
<evidence type="ECO:0000256" key="2">
    <source>
        <dbReference type="ARBA" id="ARBA00012438"/>
    </source>
</evidence>
<keyword evidence="11" id="KW-0067">ATP-binding</keyword>
<dbReference type="EC" id="2.7.13.3" evidence="2"/>
<dbReference type="InterPro" id="IPR036097">
    <property type="entry name" value="HisK_dim/P_sf"/>
</dbReference>
<dbReference type="Pfam" id="PF00072">
    <property type="entry name" value="Response_reg"/>
    <property type="match status" value="1"/>
</dbReference>
<proteinExistence type="predicted"/>
<keyword evidence="12" id="KW-1185">Reference proteome</keyword>
<dbReference type="InterPro" id="IPR013783">
    <property type="entry name" value="Ig-like_fold"/>
</dbReference>
<dbReference type="InterPro" id="IPR011006">
    <property type="entry name" value="CheY-like_superfamily"/>
</dbReference>
<dbReference type="Gene3D" id="1.10.287.130">
    <property type="match status" value="1"/>
</dbReference>
<dbReference type="PROSITE" id="PS01124">
    <property type="entry name" value="HTH_ARAC_FAMILY_2"/>
    <property type="match status" value="1"/>
</dbReference>
<sequence length="1386" mass="158451">MGERHVDVRFFLILFLSIVGIEVVAQPLDAKLTSTQNLSISDGLAHNGVTDIYEDSRGFVWVATYDGLNRYDGYEFRKYKNTLDEDYLISNRVRALNEDKRGKLWIGTDDGITLYDFRKDKFEHLFSNENPDGSKTRTVIRKIWIGQENDPIICTTEGNGILLFNTDYKLTDHVLPQAELGKDLLILDVIKVNGEQYVLATSKGLIRFDLSKNEFTRVAKGVQYASSFWPLDDTSFVVTTPDGLVFVDHKSTEDSFDVLAITRRLEGYNFNSVQIDQNGNLWASMLHNSMLKVTDARSLKAGEKYSVAIAQEKEGLRASTVFISPKNGCWLGTFNLGIYRFNLQPNPFISYVVDKNNPYGIRTNFISSVLPYDDKRVFISAVRGGIGLFNTESFEFEPLPFDFPKRTNQFIGHLLMDSHQDIWMKISNLGVVVVRHGQRKLEVIDVGDFKELKNGASRGFVEDSLGNIWIGGQDDLYRLSLDKDRKVKNIESINAHPALEKNKISIIRTVYADPLLDCIWVGTSEDGLYRIWLAGDKPLEDHVIERYKHDNKDTHSLSSDFVTSILRLPNNDLWIGTERGGICKVINSETNPTFVSYSEKHGLSNNVVKSILYDEEYNLWISTNIGLNKFDTKSNTFRVFRKEDGLPFEDFNYPSASMNNGIMVISSQRGFITFNPKDIPIVEELPQLEFGDFRLYNQRILPGDTVNNYVLIDETLAYKPEIVLQYNENVFSIEVLSLHFSNPSNHYLKYKLAPINEEWIEVPSSQNHIAYNGLQPGKYELDVMASNTSNNWTVPKKLQIVITPPIWKTPIAYVLYFVLFALACYIVIYVITRIQSLNHKLHIDQLEIDKVKEVNEAKLRFFSNISHEIKTPLTLISGPVNMLFEQFRDNEKVNGKLEIVRRQSKKILQLVDQVHDFQRADVNLLKMNYTLFSFNQFVESLMADFEFMASSENKKLSVQCGEDEIFVWADQDKLGKVLDNLLSNAFKYTVKNDTIVISYFRKGEHLILSVKDSGKGIDTEDLPHIFERFYQSHAKNKIYSGGSGIGLAFSKRLIDMHYGYISAESELGQGTTITVRLPVISEQTSEVQHQLEREVLQIEESYQRKGLAFEEVDLSGVELDKECADAVIFFAEDNTDMRAFVSSILENFFQLKTFTNGQECLDALETEWPDLVISDVLMPELNGFELCKSIKEDIKTSHIPVILLTACSTLEDQIKGINKGADAYINKPFDVQYLVSTVTGLLKSRKQLHERFQVDLPLRLERTQTTGKDHAFLEKLYSLLAENLDNEELDINSFAKELYLNRTLFYQKVKALTNQTPFELLKMYRLKKAAEFLLQKNYSVNEVHAKTGFKSRTHFAKLFKAKYGVSPGKYATETLNKYSGTSEKNN</sequence>
<dbReference type="Gene3D" id="2.60.40.10">
    <property type="entry name" value="Immunoglobulins"/>
    <property type="match status" value="1"/>
</dbReference>
<dbReference type="RefSeq" id="WP_263049855.1">
    <property type="nucleotide sequence ID" value="NZ_CP106735.1"/>
</dbReference>
<dbReference type="Pfam" id="PF07495">
    <property type="entry name" value="Y_Y_Y"/>
    <property type="match status" value="1"/>
</dbReference>
<dbReference type="PANTHER" id="PTHR43547:SF2">
    <property type="entry name" value="HYBRID SIGNAL TRANSDUCTION HISTIDINE KINASE C"/>
    <property type="match status" value="1"/>
</dbReference>
<accession>A0ABY6CXM5</accession>
<organism evidence="11 12">
    <name type="scientific">Reichenbachiella carrageenanivorans</name>
    <dbReference type="NCBI Taxonomy" id="2979869"/>
    <lineage>
        <taxon>Bacteria</taxon>
        <taxon>Pseudomonadati</taxon>
        <taxon>Bacteroidota</taxon>
        <taxon>Cytophagia</taxon>
        <taxon>Cytophagales</taxon>
        <taxon>Reichenbachiellaceae</taxon>
        <taxon>Reichenbachiella</taxon>
    </lineage>
</organism>
<name>A0ABY6CXM5_9BACT</name>
<dbReference type="Gene3D" id="2.130.10.10">
    <property type="entry name" value="YVTN repeat-like/Quinoprotein amine dehydrogenase"/>
    <property type="match status" value="3"/>
</dbReference>
<dbReference type="InterPro" id="IPR011123">
    <property type="entry name" value="Y_Y_Y"/>
</dbReference>
<evidence type="ECO:0000259" key="9">
    <source>
        <dbReference type="PROSITE" id="PS50109"/>
    </source>
</evidence>
<dbReference type="EMBL" id="CP106735">
    <property type="protein sequence ID" value="UXX78109.1"/>
    <property type="molecule type" value="Genomic_DNA"/>
</dbReference>
<dbReference type="SUPFAM" id="SSF47384">
    <property type="entry name" value="Homodimeric domain of signal transducing histidine kinase"/>
    <property type="match status" value="1"/>
</dbReference>
<dbReference type="SUPFAM" id="SSF46689">
    <property type="entry name" value="Homeodomain-like"/>
    <property type="match status" value="1"/>
</dbReference>
<dbReference type="InterPro" id="IPR015943">
    <property type="entry name" value="WD40/YVTN_repeat-like_dom_sf"/>
</dbReference>
<dbReference type="SMART" id="SM00388">
    <property type="entry name" value="HisKA"/>
    <property type="match status" value="1"/>
</dbReference>
<evidence type="ECO:0000259" key="8">
    <source>
        <dbReference type="PROSITE" id="PS01124"/>
    </source>
</evidence>
<comment type="catalytic activity">
    <reaction evidence="1">
        <text>ATP + protein L-histidine = ADP + protein N-phospho-L-histidine.</text>
        <dbReference type="EC" id="2.7.13.3"/>
    </reaction>
</comment>
<dbReference type="Proteomes" id="UP001062165">
    <property type="component" value="Chromosome"/>
</dbReference>
<evidence type="ECO:0000256" key="6">
    <source>
        <dbReference type="PROSITE-ProRule" id="PRU00169"/>
    </source>
</evidence>
<dbReference type="Pfam" id="PF12833">
    <property type="entry name" value="HTH_18"/>
    <property type="match status" value="1"/>
</dbReference>
<dbReference type="SUPFAM" id="SSF55874">
    <property type="entry name" value="ATPase domain of HSP90 chaperone/DNA topoisomerase II/histidine kinase"/>
    <property type="match status" value="1"/>
</dbReference>
<dbReference type="Gene3D" id="3.30.565.10">
    <property type="entry name" value="Histidine kinase-like ATPase, C-terminal domain"/>
    <property type="match status" value="1"/>
</dbReference>
<feature type="domain" description="Histidine kinase" evidence="9">
    <location>
        <begin position="864"/>
        <end position="1081"/>
    </location>
</feature>
<dbReference type="SMART" id="SM00448">
    <property type="entry name" value="REC"/>
    <property type="match status" value="1"/>
</dbReference>
<evidence type="ECO:0000256" key="4">
    <source>
        <dbReference type="ARBA" id="ARBA00023015"/>
    </source>
</evidence>
<dbReference type="Gene3D" id="1.10.10.60">
    <property type="entry name" value="Homeodomain-like"/>
    <property type="match status" value="1"/>
</dbReference>
<keyword evidence="11" id="KW-0547">Nucleotide-binding</keyword>
<feature type="modified residue" description="4-aspartylphosphate" evidence="6">
    <location>
        <position position="1175"/>
    </location>
</feature>
<dbReference type="SMART" id="SM00387">
    <property type="entry name" value="HATPase_c"/>
    <property type="match status" value="1"/>
</dbReference>
<dbReference type="InterPro" id="IPR009057">
    <property type="entry name" value="Homeodomain-like_sf"/>
</dbReference>
<keyword evidence="7" id="KW-0472">Membrane</keyword>
<dbReference type="InterPro" id="IPR001789">
    <property type="entry name" value="Sig_transdc_resp-reg_receiver"/>
</dbReference>
<keyword evidence="3 6" id="KW-0597">Phosphoprotein</keyword>
<dbReference type="PRINTS" id="PR00344">
    <property type="entry name" value="BCTRLSENSOR"/>
</dbReference>
<evidence type="ECO:0000256" key="3">
    <source>
        <dbReference type="ARBA" id="ARBA00022553"/>
    </source>
</evidence>
<keyword evidence="5" id="KW-0804">Transcription</keyword>
<keyword evidence="7" id="KW-0812">Transmembrane</keyword>
<dbReference type="SUPFAM" id="SSF63829">
    <property type="entry name" value="Calcium-dependent phosphotriesterase"/>
    <property type="match status" value="1"/>
</dbReference>
<dbReference type="InterPro" id="IPR011110">
    <property type="entry name" value="Reg_prop"/>
</dbReference>
<dbReference type="InterPro" id="IPR005467">
    <property type="entry name" value="His_kinase_dom"/>
</dbReference>
<evidence type="ECO:0000313" key="12">
    <source>
        <dbReference type="Proteomes" id="UP001062165"/>
    </source>
</evidence>
<dbReference type="GO" id="GO:0005524">
    <property type="term" value="F:ATP binding"/>
    <property type="evidence" value="ECO:0007669"/>
    <property type="project" value="UniProtKB-KW"/>
</dbReference>
<dbReference type="Pfam" id="PF02518">
    <property type="entry name" value="HATPase_c"/>
    <property type="match status" value="1"/>
</dbReference>
<dbReference type="PROSITE" id="PS50109">
    <property type="entry name" value="HIS_KIN"/>
    <property type="match status" value="1"/>
</dbReference>